<protein>
    <recommendedName>
        <fullName evidence="6">Protein PNS1</fullName>
    </recommendedName>
</protein>
<feature type="region of interest" description="Disordered" evidence="7">
    <location>
        <begin position="1"/>
        <end position="61"/>
    </location>
</feature>
<reference evidence="8 9" key="2">
    <citation type="journal article" date="2012" name="Open Biol.">
        <title>Characteristics of nucleosomes and linker DNA regions on the genome of the basidiomycete Mixia osmundae revealed by mono- and dinucleosome mapping.</title>
        <authorList>
            <person name="Nishida H."/>
            <person name="Kondo S."/>
            <person name="Matsumoto T."/>
            <person name="Suzuki Y."/>
            <person name="Yoshikawa H."/>
            <person name="Taylor T.D."/>
            <person name="Sugiyama J."/>
        </authorList>
    </citation>
    <scope>NUCLEOTIDE SEQUENCE [LARGE SCALE GENOMIC DNA]</scope>
    <source>
        <strain evidence="9">CBS 9802 / IAM 14324 / JCM 22182 / KY 12970</strain>
    </source>
</reference>
<feature type="region of interest" description="Disordered" evidence="7">
    <location>
        <begin position="88"/>
        <end position="118"/>
    </location>
</feature>
<keyword evidence="9" id="KW-1185">Reference proteome</keyword>
<evidence type="ECO:0000256" key="5">
    <source>
        <dbReference type="ARBA" id="ARBA00023136"/>
    </source>
</evidence>
<feature type="transmembrane region" description="Helical" evidence="6">
    <location>
        <begin position="264"/>
        <end position="283"/>
    </location>
</feature>
<dbReference type="PANTHER" id="PTHR12385:SF88">
    <property type="entry name" value="CHOLINE TRANSPORTER-LIKE PROTEIN CTL1"/>
    <property type="match status" value="1"/>
</dbReference>
<evidence type="ECO:0000256" key="4">
    <source>
        <dbReference type="ARBA" id="ARBA00022989"/>
    </source>
</evidence>
<feature type="transmembrane region" description="Helical" evidence="6">
    <location>
        <begin position="671"/>
        <end position="689"/>
    </location>
</feature>
<dbReference type="OrthoDB" id="420519at2759"/>
<reference evidence="8 9" key="1">
    <citation type="journal article" date="2011" name="J. Gen. Appl. Microbiol.">
        <title>Draft genome sequencing of the enigmatic basidiomycete Mixia osmundae.</title>
        <authorList>
            <person name="Nishida H."/>
            <person name="Nagatsuka Y."/>
            <person name="Sugiyama J."/>
        </authorList>
    </citation>
    <scope>NUCLEOTIDE SEQUENCE [LARGE SCALE GENOMIC DNA]</scope>
    <source>
        <strain evidence="9">CBS 9802 / IAM 14324 / JCM 22182 / KY 12970</strain>
    </source>
</reference>
<evidence type="ECO:0000256" key="6">
    <source>
        <dbReference type="RuleBase" id="RU368066"/>
    </source>
</evidence>
<accession>G7DXD9</accession>
<evidence type="ECO:0000256" key="3">
    <source>
        <dbReference type="ARBA" id="ARBA00022692"/>
    </source>
</evidence>
<evidence type="ECO:0000256" key="7">
    <source>
        <dbReference type="SAM" id="MobiDB-lite"/>
    </source>
</evidence>
<evidence type="ECO:0000256" key="1">
    <source>
        <dbReference type="ARBA" id="ARBA00004141"/>
    </source>
</evidence>
<feature type="transmembrane region" description="Helical" evidence="6">
    <location>
        <begin position="343"/>
        <end position="364"/>
    </location>
</feature>
<dbReference type="AlphaFoldDB" id="G7DXD9"/>
<dbReference type="GO" id="GO:0005886">
    <property type="term" value="C:plasma membrane"/>
    <property type="evidence" value="ECO:0007669"/>
    <property type="project" value="UniProtKB-SubCell"/>
</dbReference>
<feature type="compositionally biased region" description="Low complexity" evidence="7">
    <location>
        <begin position="174"/>
        <end position="192"/>
    </location>
</feature>
<feature type="transmembrane region" description="Helical" evidence="6">
    <location>
        <begin position="384"/>
        <end position="405"/>
    </location>
</feature>
<dbReference type="InParanoid" id="G7DXD9"/>
<keyword evidence="4 6" id="KW-1133">Transmembrane helix</keyword>
<comment type="similarity">
    <text evidence="2 6">Belongs to the CTL (choline transporter-like) family.</text>
</comment>
<dbReference type="OMA" id="EHERTWH"/>
<keyword evidence="3 6" id="KW-0812">Transmembrane</keyword>
<feature type="transmembrane region" description="Helical" evidence="6">
    <location>
        <begin position="584"/>
        <end position="607"/>
    </location>
</feature>
<feature type="compositionally biased region" description="Basic and acidic residues" evidence="7">
    <location>
        <begin position="1"/>
        <end position="20"/>
    </location>
</feature>
<dbReference type="eggNOG" id="KOG1362">
    <property type="taxonomic scope" value="Eukaryota"/>
</dbReference>
<name>G7DXD9_MIXOS</name>
<evidence type="ECO:0000313" key="8">
    <source>
        <dbReference type="EMBL" id="GAA95249.1"/>
    </source>
</evidence>
<dbReference type="InterPro" id="IPR007603">
    <property type="entry name" value="Choline_transptr-like"/>
</dbReference>
<feature type="transmembrane region" description="Helical" evidence="6">
    <location>
        <begin position="477"/>
        <end position="496"/>
    </location>
</feature>
<evidence type="ECO:0000256" key="2">
    <source>
        <dbReference type="ARBA" id="ARBA00007168"/>
    </source>
</evidence>
<feature type="compositionally biased region" description="Polar residues" evidence="7">
    <location>
        <begin position="147"/>
        <end position="156"/>
    </location>
</feature>
<dbReference type="PANTHER" id="PTHR12385">
    <property type="entry name" value="CHOLINE TRANSPORTER-LIKE (SLC FAMILY 44)"/>
    <property type="match status" value="1"/>
</dbReference>
<comment type="caution">
    <text evidence="8">The sequence shown here is derived from an EMBL/GenBank/DDBJ whole genome shotgun (WGS) entry which is preliminary data.</text>
</comment>
<feature type="region of interest" description="Disordered" evidence="7">
    <location>
        <begin position="147"/>
        <end position="203"/>
    </location>
</feature>
<proteinExistence type="inferred from homology"/>
<sequence length="732" mass="79653">MLPADNDARDGKGKAREDTASQRAARRQPSEQAMSATAPERLFYSTVEDEQDEDIDHEPRTYQAHRRNLLERSAMGISHFASLIRLPSGVDSHGEEDEREDEYGGLGRPSGSSVLSSAALEQKNRLERQDNLDPFRRSQAELIAQTLSPTTDSSIMSHHAAPRDGWRVHRSSALPSTTSGGLSASSSRASSPPVRKADDSPERATSLFLPHASVASSPPRRFDYARKGVSDDVPATNRLYVYPSNAGNRIRLEADVPRIYYRDAAWLAAYLASLSTVVLYGFYQSFIGTPLLPPESDMPSETDRPTETIASSIPLLIILTLLSLLSGVAATASLAFYKRGAYFVVHAAVVSVPLLLVLAGAWSYAGSYVLVSHDNEEHEGHWLILARTLLRAFSVLVICAAGWLAQTAYKNRKRLQQTVHVLELAATIISDHQALLVLCLGFTVAFTVITFPFLSIFSTAVSHGVYTGTDKEHERTWHVDSTSGTFACFVVFTWLWTLGVMRGIQRMTVSGVVGAWWFSRHDPDSPTSNELIVASLQRATGPSLGTVCYSALLLALLDSLALVSSKMRNVTRSTSRLPGFLSPLYYLAPAFALAASFFDAISSYALVFAGLTGQPFAESARRSAALISSNRTGYLLDNLLVKYVLNMISLALATLAGLAGFMFATYTVSEAHYAPLISLLCAIVPFWTVRLCSDVLSNAVDGIFLCYNLDVASGSTHCSKAVEVFAESVLPL</sequence>
<dbReference type="EMBL" id="BABT02000061">
    <property type="protein sequence ID" value="GAA95249.1"/>
    <property type="molecule type" value="Genomic_DNA"/>
</dbReference>
<feature type="transmembrane region" description="Helical" evidence="6">
    <location>
        <begin position="643"/>
        <end position="664"/>
    </location>
</feature>
<feature type="transmembrane region" description="Helical" evidence="6">
    <location>
        <begin position="313"/>
        <end position="336"/>
    </location>
</feature>
<dbReference type="RefSeq" id="XP_014569885.1">
    <property type="nucleotide sequence ID" value="XM_014714399.1"/>
</dbReference>
<comment type="subcellular location">
    <subcellularLocation>
        <location evidence="6">Cell membrane</location>
        <topology evidence="6">Multi-pass membrane protein</topology>
    </subcellularLocation>
    <subcellularLocation>
        <location evidence="1">Membrane</location>
        <topology evidence="1">Multi-pass membrane protein</topology>
    </subcellularLocation>
</comment>
<feature type="compositionally biased region" description="Acidic residues" evidence="7">
    <location>
        <begin position="47"/>
        <end position="56"/>
    </location>
</feature>
<gene>
    <name evidence="8" type="primary">Mo01905</name>
    <name evidence="8" type="ORF">E5Q_01905</name>
</gene>
<feature type="compositionally biased region" description="Acidic residues" evidence="7">
    <location>
        <begin position="94"/>
        <end position="103"/>
    </location>
</feature>
<dbReference type="GO" id="GO:0022857">
    <property type="term" value="F:transmembrane transporter activity"/>
    <property type="evidence" value="ECO:0007669"/>
    <property type="project" value="UniProtKB-UniRule"/>
</dbReference>
<dbReference type="Pfam" id="PF04515">
    <property type="entry name" value="Choline_transpo"/>
    <property type="match status" value="1"/>
</dbReference>
<dbReference type="HOGENOM" id="CLU_378585_0_0_1"/>
<feature type="transmembrane region" description="Helical" evidence="6">
    <location>
        <begin position="434"/>
        <end position="457"/>
    </location>
</feature>
<keyword evidence="5 6" id="KW-0472">Membrane</keyword>
<comment type="function">
    <text evidence="6">Probably involved in transport through the plasma membrane.</text>
</comment>
<evidence type="ECO:0000313" key="9">
    <source>
        <dbReference type="Proteomes" id="UP000009131"/>
    </source>
</evidence>
<organism evidence="8 9">
    <name type="scientific">Mixia osmundae (strain CBS 9802 / IAM 14324 / JCM 22182 / KY 12970)</name>
    <dbReference type="NCBI Taxonomy" id="764103"/>
    <lineage>
        <taxon>Eukaryota</taxon>
        <taxon>Fungi</taxon>
        <taxon>Dikarya</taxon>
        <taxon>Basidiomycota</taxon>
        <taxon>Pucciniomycotina</taxon>
        <taxon>Mixiomycetes</taxon>
        <taxon>Mixiales</taxon>
        <taxon>Mixiaceae</taxon>
        <taxon>Mixia</taxon>
    </lineage>
</organism>
<dbReference type="Proteomes" id="UP000009131">
    <property type="component" value="Unassembled WGS sequence"/>
</dbReference>